<dbReference type="InterPro" id="IPR027417">
    <property type="entry name" value="P-loop_NTPase"/>
</dbReference>
<name>A0A5M8P282_9BACT</name>
<accession>A0A5M8P282</accession>
<dbReference type="PANTHER" id="PTHR11669:SF8">
    <property type="entry name" value="DNA POLYMERASE III SUBUNIT DELTA"/>
    <property type="match status" value="1"/>
</dbReference>
<dbReference type="GO" id="GO:0003887">
    <property type="term" value="F:DNA-directed DNA polymerase activity"/>
    <property type="evidence" value="ECO:0007669"/>
    <property type="project" value="UniProtKB-EC"/>
</dbReference>
<proteinExistence type="predicted"/>
<evidence type="ECO:0000313" key="2">
    <source>
        <dbReference type="Proteomes" id="UP000324575"/>
    </source>
</evidence>
<dbReference type="InterPro" id="IPR004622">
    <property type="entry name" value="DNA_pol_HolB"/>
</dbReference>
<sequence>MFFKDIIGQNDIKQRLIQSVKEGFIPHARLISGPEGSGALSLALAYARYVHCTNRQESDACGTCPSCRQFNKLSHPDLHFVFPVVNKKGSKDAYCDDFLPEWRKFLAENTYPTLPEWLQVIGGENAHAIYARESNEITRKLNYKAYESDYKIMIIWYPEQMTDDGANKLLKLLEEPPAKTIFLLVSEDPEKVITTIRSRAQALVVPPIGDEALAQALQTKYTLPAEDIQWVLRLANGNYNAAIAIIDSTGENEAYLGLFTTIMRNSWKRDVQNMRVTADQFAAMGRDKQKAFFAYCQRMMRENFLYRLQQPEINYMNRKEAEFAVNFHPFVKENNIIEFMDELALAERHIEANVNSRMIFFDLSMKIAVLLKK</sequence>
<gene>
    <name evidence="1" type="ORF">EZS26_001320</name>
</gene>
<dbReference type="GO" id="GO:0008408">
    <property type="term" value="F:3'-5' exonuclease activity"/>
    <property type="evidence" value="ECO:0007669"/>
    <property type="project" value="InterPro"/>
</dbReference>
<reference evidence="1 2" key="1">
    <citation type="submission" date="2019-03" db="EMBL/GenBank/DDBJ databases">
        <title>Single cell metagenomics reveals metabolic interactions within the superorganism composed of flagellate Streblomastix strix and complex community of Bacteroidetes bacteria on its surface.</title>
        <authorList>
            <person name="Treitli S.C."/>
            <person name="Kolisko M."/>
            <person name="Husnik F."/>
            <person name="Keeling P."/>
            <person name="Hampl V."/>
        </authorList>
    </citation>
    <scope>NUCLEOTIDE SEQUENCE [LARGE SCALE GENOMIC DNA]</scope>
    <source>
        <strain evidence="1">St1</strain>
    </source>
</reference>
<keyword evidence="1" id="KW-0808">Transferase</keyword>
<dbReference type="Pfam" id="PF13177">
    <property type="entry name" value="DNA_pol3_delta2"/>
    <property type="match status" value="1"/>
</dbReference>
<dbReference type="Proteomes" id="UP000324575">
    <property type="component" value="Unassembled WGS sequence"/>
</dbReference>
<dbReference type="EMBL" id="SNRX01000007">
    <property type="protein sequence ID" value="KAA6302488.1"/>
    <property type="molecule type" value="Genomic_DNA"/>
</dbReference>
<comment type="caution">
    <text evidence="1">The sequence shown here is derived from an EMBL/GenBank/DDBJ whole genome shotgun (WGS) entry which is preliminary data.</text>
</comment>
<dbReference type="AlphaFoldDB" id="A0A5M8P282"/>
<dbReference type="Gene3D" id="3.40.50.300">
    <property type="entry name" value="P-loop containing nucleotide triphosphate hydrolases"/>
    <property type="match status" value="1"/>
</dbReference>
<dbReference type="InterPro" id="IPR050238">
    <property type="entry name" value="DNA_Rep/Repair_Clamp_Loader"/>
</dbReference>
<dbReference type="SUPFAM" id="SSF52540">
    <property type="entry name" value="P-loop containing nucleoside triphosphate hydrolases"/>
    <property type="match status" value="1"/>
</dbReference>
<protein>
    <submittedName>
        <fullName evidence="1">DNA polymerase III subunit gamma/tau</fullName>
        <ecNumber evidence="1">2.7.7.7</ecNumber>
    </submittedName>
</protein>
<keyword evidence="1" id="KW-0548">Nucleotidyltransferase</keyword>
<dbReference type="PANTHER" id="PTHR11669">
    <property type="entry name" value="REPLICATION FACTOR C / DNA POLYMERASE III GAMMA-TAU SUBUNIT"/>
    <property type="match status" value="1"/>
</dbReference>
<dbReference type="NCBIfam" id="TIGR00678">
    <property type="entry name" value="holB"/>
    <property type="match status" value="1"/>
</dbReference>
<organism evidence="1 2">
    <name type="scientific">Candidatus Ordinivivax streblomastigis</name>
    <dbReference type="NCBI Taxonomy" id="2540710"/>
    <lineage>
        <taxon>Bacteria</taxon>
        <taxon>Pseudomonadati</taxon>
        <taxon>Bacteroidota</taxon>
        <taxon>Bacteroidia</taxon>
        <taxon>Bacteroidales</taxon>
        <taxon>Candidatus Ordinivivax</taxon>
    </lineage>
</organism>
<dbReference type="EC" id="2.7.7.7" evidence="1"/>
<dbReference type="GO" id="GO:0006261">
    <property type="term" value="P:DNA-templated DNA replication"/>
    <property type="evidence" value="ECO:0007669"/>
    <property type="project" value="TreeGrafter"/>
</dbReference>
<evidence type="ECO:0000313" key="1">
    <source>
        <dbReference type="EMBL" id="KAA6302488.1"/>
    </source>
</evidence>